<keyword evidence="3" id="KW-1185">Reference proteome</keyword>
<keyword evidence="1" id="KW-1133">Transmembrane helix</keyword>
<proteinExistence type="predicted"/>
<dbReference type="GeneID" id="15486136"/>
<dbReference type="RefSeq" id="YP_007518331.1">
    <property type="nucleotide sequence ID" value="NC_020487.1"/>
</dbReference>
<dbReference type="KEGG" id="vg:15486136"/>
<evidence type="ECO:0000313" key="3">
    <source>
        <dbReference type="Proteomes" id="UP000121920"/>
    </source>
</evidence>
<dbReference type="EMBL" id="HQ913600">
    <property type="protein sequence ID" value="AEK98464.1"/>
    <property type="molecule type" value="Genomic_DNA"/>
</dbReference>
<name>G0ZAJ3_9ADEN</name>
<evidence type="ECO:0000256" key="1">
    <source>
        <dbReference type="SAM" id="Phobius"/>
    </source>
</evidence>
<sequence length="194" mass="22151">MRVWQYLVRGLMLSLFFLLKAASPFTYIFSILPWDHMVNLPCHGDGSVGPCPHSRVHEWTFNGSYIGSFQCSNGVIPNDWSNILAGNFTTLSVLNPPRGKYCCTLRDRYEECFGVGLESYVHQLGAHDRNVYEETTSAPSLPFSIMPSNPGEFVLLVFLFVCMFLGAYLLYRIRRLYVTNQESFSYVQFTNSPE</sequence>
<feature type="transmembrane region" description="Helical" evidence="1">
    <location>
        <begin position="153"/>
        <end position="171"/>
    </location>
</feature>
<accession>G0ZAJ3</accession>
<dbReference type="Proteomes" id="UP000121920">
    <property type="component" value="Segment"/>
</dbReference>
<evidence type="ECO:0000313" key="2">
    <source>
        <dbReference type="EMBL" id="AEK98464.1"/>
    </source>
</evidence>
<reference evidence="2 3" key="1">
    <citation type="journal article" date="2011" name="PLoS Pathog.">
        <title>Cross-species transmission of a novel adenovirus associated with a fulminant pneumonia outbreak in a new world monkey colony.</title>
        <authorList>
            <person name="Chen E.C."/>
            <person name="Yagi S."/>
            <person name="Kelly K.R."/>
            <person name="Mendoza S.P."/>
            <person name="Maninger N."/>
            <person name="Rosenthal A."/>
            <person name="Spinner A."/>
            <person name="Bales K.L."/>
            <person name="Schnurr D.P."/>
            <person name="Lerche N.W."/>
            <person name="Chiu C.Y."/>
        </authorList>
    </citation>
    <scope>NUCLEOTIDE SEQUENCE [LARGE SCALE GENOMIC DNA]</scope>
</reference>
<keyword evidence="1" id="KW-0812">Transmembrane</keyword>
<protein>
    <submittedName>
        <fullName evidence="2">E3 gp19K</fullName>
    </submittedName>
</protein>
<organism evidence="2 3">
    <name type="scientific">titi monkey adenovirus 1</name>
    <dbReference type="NCBI Taxonomy" id="3123084"/>
    <lineage>
        <taxon>Viruses</taxon>
        <taxon>Varidnaviria</taxon>
        <taxon>Bamfordvirae</taxon>
        <taxon>Preplasmiviricota</taxon>
        <taxon>Polisuviricotina</taxon>
        <taxon>Pharingeaviricetes</taxon>
        <taxon>Rowavirales</taxon>
        <taxon>Adenoviridae</taxon>
        <taxon>Mastadenovirus</taxon>
        <taxon>Mastadenovirus simuli</taxon>
        <taxon>Platyrrhini mastadenovirus A</taxon>
    </lineage>
</organism>
<keyword evidence="1" id="KW-0472">Membrane</keyword>